<evidence type="ECO:0000313" key="3">
    <source>
        <dbReference type="Proteomes" id="UP000033934"/>
    </source>
</evidence>
<dbReference type="GO" id="GO:0016740">
    <property type="term" value="F:transferase activity"/>
    <property type="evidence" value="ECO:0007669"/>
    <property type="project" value="UniProtKB-KW"/>
</dbReference>
<dbReference type="EMBL" id="LBVO01000009">
    <property type="protein sequence ID" value="KKQ90300.1"/>
    <property type="molecule type" value="Genomic_DNA"/>
</dbReference>
<keyword evidence="2" id="KW-0808">Transferase</keyword>
<dbReference type="SUPFAM" id="SSF53448">
    <property type="entry name" value="Nucleotide-diphospho-sugar transferases"/>
    <property type="match status" value="1"/>
</dbReference>
<gene>
    <name evidence="2" type="ORF">UT11_C0009G0003</name>
</gene>
<name>A0A0G0LQP5_9BACT</name>
<evidence type="ECO:0000259" key="1">
    <source>
        <dbReference type="Pfam" id="PF00483"/>
    </source>
</evidence>
<accession>A0A0G0LQP5</accession>
<proteinExistence type="predicted"/>
<reference evidence="2 3" key="1">
    <citation type="journal article" date="2015" name="Nature">
        <title>rRNA introns, odd ribosomes, and small enigmatic genomes across a large radiation of phyla.</title>
        <authorList>
            <person name="Brown C.T."/>
            <person name="Hug L.A."/>
            <person name="Thomas B.C."/>
            <person name="Sharon I."/>
            <person name="Castelle C.J."/>
            <person name="Singh A."/>
            <person name="Wilkins M.J."/>
            <person name="Williams K.H."/>
            <person name="Banfield J.F."/>
        </authorList>
    </citation>
    <scope>NUCLEOTIDE SEQUENCE [LARGE SCALE GENOMIC DNA]</scope>
</reference>
<protein>
    <submittedName>
        <fullName evidence="2">Nucleotidyl transferase</fullName>
    </submittedName>
</protein>
<dbReference type="Proteomes" id="UP000033934">
    <property type="component" value="Unassembled WGS sequence"/>
</dbReference>
<dbReference type="AlphaFoldDB" id="A0A0G0LQP5"/>
<evidence type="ECO:0000313" key="2">
    <source>
        <dbReference type="EMBL" id="KKQ90300.1"/>
    </source>
</evidence>
<dbReference type="PANTHER" id="PTHR22572">
    <property type="entry name" value="SUGAR-1-PHOSPHATE GUANYL TRANSFERASE"/>
    <property type="match status" value="1"/>
</dbReference>
<feature type="domain" description="Nucleotidyl transferase" evidence="1">
    <location>
        <begin position="67"/>
        <end position="168"/>
    </location>
</feature>
<dbReference type="Pfam" id="PF00483">
    <property type="entry name" value="NTP_transferase"/>
    <property type="match status" value="1"/>
</dbReference>
<dbReference type="InterPro" id="IPR005835">
    <property type="entry name" value="NTP_transferase_dom"/>
</dbReference>
<dbReference type="InterPro" id="IPR029044">
    <property type="entry name" value="Nucleotide-diphossugar_trans"/>
</dbReference>
<sequence>MSNIHSSKRTRLTISLGNNILAMVDKTIDGVNVRNRSHAIETLLASALDIVSIKTAIILAGGKEITKKIPAIESALDLLKKSGIFDVKIAVGFLGDKIKENLGNGEKFGVNIEYIEGGQGTGGALLLLKNQIKSKFLVFNLREPIKCDLQNLIKFHNEHKPYATIATKSLKENWGIYVLDPKVFTFIPKGFSMLEDEVFDKLIQEEGLLSYPILTSSE</sequence>
<dbReference type="InterPro" id="IPR050486">
    <property type="entry name" value="Mannose-1P_guanyltransferase"/>
</dbReference>
<organism evidence="2 3">
    <name type="scientific">Berkelbacteria bacterium GW2011_GWA2_38_9</name>
    <dbReference type="NCBI Taxonomy" id="1618334"/>
    <lineage>
        <taxon>Bacteria</taxon>
        <taxon>Candidatus Berkelbacteria</taxon>
    </lineage>
</organism>
<dbReference type="Gene3D" id="3.90.550.10">
    <property type="entry name" value="Spore Coat Polysaccharide Biosynthesis Protein SpsA, Chain A"/>
    <property type="match status" value="1"/>
</dbReference>
<comment type="caution">
    <text evidence="2">The sequence shown here is derived from an EMBL/GenBank/DDBJ whole genome shotgun (WGS) entry which is preliminary data.</text>
</comment>